<protein>
    <submittedName>
        <fullName evidence="5">Hypp9558 protein</fullName>
    </submittedName>
</protein>
<dbReference type="PROSITE" id="PS00079">
    <property type="entry name" value="MULTICOPPER_OXIDASE1"/>
    <property type="match status" value="1"/>
</dbReference>
<dbReference type="GO" id="GO:0005507">
    <property type="term" value="F:copper ion binding"/>
    <property type="evidence" value="ECO:0007669"/>
    <property type="project" value="InterPro"/>
</dbReference>
<evidence type="ECO:0000313" key="5">
    <source>
        <dbReference type="EMBL" id="CAH1277309.1"/>
    </source>
</evidence>
<name>A0A8S4MNG3_BRALA</name>
<proteinExistence type="predicted"/>
<keyword evidence="2" id="KW-0560">Oxidoreductase</keyword>
<dbReference type="InterPro" id="IPR008972">
    <property type="entry name" value="Cupredoxin"/>
</dbReference>
<dbReference type="PANTHER" id="PTHR11709:SF394">
    <property type="entry name" value="FI03373P-RELATED"/>
    <property type="match status" value="1"/>
</dbReference>
<dbReference type="OrthoDB" id="10066563at2759"/>
<dbReference type="EMBL" id="CAKMNS010000262">
    <property type="protein sequence ID" value="CAH1277309.1"/>
    <property type="molecule type" value="Genomic_DNA"/>
</dbReference>
<dbReference type="AlphaFoldDB" id="A0A8S4MNG3"/>
<dbReference type="InterPro" id="IPR033138">
    <property type="entry name" value="Cu_oxidase_CS"/>
</dbReference>
<evidence type="ECO:0000256" key="2">
    <source>
        <dbReference type="ARBA" id="ARBA00023002"/>
    </source>
</evidence>
<evidence type="ECO:0000259" key="4">
    <source>
        <dbReference type="Pfam" id="PF07731"/>
    </source>
</evidence>
<gene>
    <name evidence="5" type="primary">Hypp9558</name>
    <name evidence="5" type="ORF">BLAG_LOCUS26125</name>
</gene>
<accession>A0A8S4MNG3</accession>
<reference evidence="5" key="1">
    <citation type="submission" date="2022-01" db="EMBL/GenBank/DDBJ databases">
        <authorList>
            <person name="Braso-Vives M."/>
        </authorList>
    </citation>
    <scope>NUCLEOTIDE SEQUENCE</scope>
</reference>
<comment type="caution">
    <text evidence="5">The sequence shown here is derived from an EMBL/GenBank/DDBJ whole genome shotgun (WGS) entry which is preliminary data.</text>
</comment>
<dbReference type="Pfam" id="PF07731">
    <property type="entry name" value="Cu-oxidase_2"/>
    <property type="match status" value="1"/>
</dbReference>
<keyword evidence="6" id="KW-1185">Reference proteome</keyword>
<dbReference type="InterPro" id="IPR011706">
    <property type="entry name" value="Cu-oxidase_C"/>
</dbReference>
<dbReference type="GO" id="GO:0006826">
    <property type="term" value="P:iron ion transport"/>
    <property type="evidence" value="ECO:0007669"/>
    <property type="project" value="TreeGrafter"/>
</dbReference>
<evidence type="ECO:0000313" key="6">
    <source>
        <dbReference type="Proteomes" id="UP000838412"/>
    </source>
</evidence>
<evidence type="ECO:0000256" key="1">
    <source>
        <dbReference type="ARBA" id="ARBA00022723"/>
    </source>
</evidence>
<dbReference type="Gene3D" id="2.60.40.420">
    <property type="entry name" value="Cupredoxins - blue copper proteins"/>
    <property type="match status" value="1"/>
</dbReference>
<sequence>MKDTVLVPVNGYIVVRFRSDNPGYWLLHCQNDQHMNEGMALVLREAADRHPSPPEGFPRCGDFTWSSAENEHALGGEEARRRPTTTRPLQAHRERVVVIWGPRGRERIVVAGDSRGTGLAGITHLAKKTCNVLA</sequence>
<keyword evidence="3" id="KW-0186">Copper</keyword>
<keyword evidence="1" id="KW-0479">Metal-binding</keyword>
<dbReference type="Proteomes" id="UP000838412">
    <property type="component" value="Unassembled WGS sequence"/>
</dbReference>
<dbReference type="GO" id="GO:0005886">
    <property type="term" value="C:plasma membrane"/>
    <property type="evidence" value="ECO:0007669"/>
    <property type="project" value="TreeGrafter"/>
</dbReference>
<dbReference type="InterPro" id="IPR045087">
    <property type="entry name" value="Cu-oxidase_fam"/>
</dbReference>
<organism evidence="5 6">
    <name type="scientific">Branchiostoma lanceolatum</name>
    <name type="common">Common lancelet</name>
    <name type="synonym">Amphioxus lanceolatum</name>
    <dbReference type="NCBI Taxonomy" id="7740"/>
    <lineage>
        <taxon>Eukaryota</taxon>
        <taxon>Metazoa</taxon>
        <taxon>Chordata</taxon>
        <taxon>Cephalochordata</taxon>
        <taxon>Leptocardii</taxon>
        <taxon>Amphioxiformes</taxon>
        <taxon>Branchiostomatidae</taxon>
        <taxon>Branchiostoma</taxon>
    </lineage>
</organism>
<evidence type="ECO:0000256" key="3">
    <source>
        <dbReference type="ARBA" id="ARBA00023008"/>
    </source>
</evidence>
<dbReference type="GO" id="GO:0016491">
    <property type="term" value="F:oxidoreductase activity"/>
    <property type="evidence" value="ECO:0007669"/>
    <property type="project" value="UniProtKB-KW"/>
</dbReference>
<dbReference type="PANTHER" id="PTHR11709">
    <property type="entry name" value="MULTI-COPPER OXIDASE"/>
    <property type="match status" value="1"/>
</dbReference>
<feature type="domain" description="Plastocyanin-like" evidence="4">
    <location>
        <begin position="2"/>
        <end position="46"/>
    </location>
</feature>
<dbReference type="SUPFAM" id="SSF49503">
    <property type="entry name" value="Cupredoxins"/>
    <property type="match status" value="1"/>
</dbReference>